<proteinExistence type="predicted"/>
<evidence type="ECO:0000313" key="1">
    <source>
        <dbReference type="EMBL" id="KAH7848348.1"/>
    </source>
</evidence>
<dbReference type="Proteomes" id="UP000828048">
    <property type="component" value="Chromosome 7"/>
</dbReference>
<dbReference type="EMBL" id="CM037157">
    <property type="protein sequence ID" value="KAH7848348.1"/>
    <property type="molecule type" value="Genomic_DNA"/>
</dbReference>
<evidence type="ECO:0000313" key="2">
    <source>
        <dbReference type="Proteomes" id="UP000828048"/>
    </source>
</evidence>
<sequence>MLGIEDVMSEVINEEVNEQGLPPGFRFHPTDEELVTFYLASKVFNGSFCGVNIAEVDLNRCEPWELPDVAKMGEREWYFFSLRDRKYPTGLRTNRATGAGYWKATGKDREVYSSSCRVPASGGGRGILIGMKKTLVFYKGRAPRGEKTTWVMHEYRLDGHFSSYRHMSKEEWVICRIVRKKGEKKIPLLIHQDRSMSYCHDLHEAMGGSLAPLLQSSMSMTTTKAIESHESQNPFQNLQNPFPNQHQMVSQLHPFSVNVNGLQPSFSPASSLATMDVIKEMNNNNNPSPSNPHLFKSLLSNQVCNLKEQNTTIPKQLKTEVNFPLFQLPNANLRWLDTVHHDDPYPNPLFHGMDFCGVTGFSSAAPLTITPSATTVSENYVHFNCFQ</sequence>
<comment type="caution">
    <text evidence="1">The sequence shown here is derived from an EMBL/GenBank/DDBJ whole genome shotgun (WGS) entry which is preliminary data.</text>
</comment>
<reference evidence="1 2" key="1">
    <citation type="journal article" date="2021" name="Hortic Res">
        <title>High-quality reference genome and annotation aids understanding of berry development for evergreen blueberry (Vaccinium darrowii).</title>
        <authorList>
            <person name="Yu J."/>
            <person name="Hulse-Kemp A.M."/>
            <person name="Babiker E."/>
            <person name="Staton M."/>
        </authorList>
    </citation>
    <scope>NUCLEOTIDE SEQUENCE [LARGE SCALE GENOMIC DNA]</scope>
    <source>
        <strain evidence="2">cv. NJ 8807/NJ 8810</strain>
        <tissue evidence="1">Young leaf</tissue>
    </source>
</reference>
<keyword evidence="2" id="KW-1185">Reference proteome</keyword>
<name>A0ACB7Y5M4_9ERIC</name>
<accession>A0ACB7Y5M4</accession>
<gene>
    <name evidence="1" type="ORF">Vadar_001688</name>
</gene>
<protein>
    <submittedName>
        <fullName evidence="1">Uncharacterized protein</fullName>
    </submittedName>
</protein>
<organism evidence="1 2">
    <name type="scientific">Vaccinium darrowii</name>
    <dbReference type="NCBI Taxonomy" id="229202"/>
    <lineage>
        <taxon>Eukaryota</taxon>
        <taxon>Viridiplantae</taxon>
        <taxon>Streptophyta</taxon>
        <taxon>Embryophyta</taxon>
        <taxon>Tracheophyta</taxon>
        <taxon>Spermatophyta</taxon>
        <taxon>Magnoliopsida</taxon>
        <taxon>eudicotyledons</taxon>
        <taxon>Gunneridae</taxon>
        <taxon>Pentapetalae</taxon>
        <taxon>asterids</taxon>
        <taxon>Ericales</taxon>
        <taxon>Ericaceae</taxon>
        <taxon>Vaccinioideae</taxon>
        <taxon>Vaccinieae</taxon>
        <taxon>Vaccinium</taxon>
    </lineage>
</organism>